<dbReference type="InterPro" id="IPR001466">
    <property type="entry name" value="Beta-lactam-related"/>
</dbReference>
<feature type="domain" description="Beta-lactamase-related" evidence="1">
    <location>
        <begin position="23"/>
        <end position="319"/>
    </location>
</feature>
<name>A0A559IVI6_9BACL</name>
<evidence type="ECO:0000259" key="1">
    <source>
        <dbReference type="Pfam" id="PF00144"/>
    </source>
</evidence>
<dbReference type="Pfam" id="PF00144">
    <property type="entry name" value="Beta-lactamase"/>
    <property type="match status" value="1"/>
</dbReference>
<dbReference type="InterPro" id="IPR012338">
    <property type="entry name" value="Beta-lactam/transpept-like"/>
</dbReference>
<dbReference type="RefSeq" id="WP_144986350.1">
    <property type="nucleotide sequence ID" value="NZ_VNJK01000001.1"/>
</dbReference>
<dbReference type="Proteomes" id="UP000318102">
    <property type="component" value="Unassembled WGS sequence"/>
</dbReference>
<dbReference type="PANTHER" id="PTHR43283:SF7">
    <property type="entry name" value="BETA-LACTAMASE-RELATED DOMAIN-CONTAINING PROTEIN"/>
    <property type="match status" value="1"/>
</dbReference>
<proteinExistence type="predicted"/>
<dbReference type="InterPro" id="IPR050789">
    <property type="entry name" value="Diverse_Enzym_Activities"/>
</dbReference>
<evidence type="ECO:0000313" key="3">
    <source>
        <dbReference type="Proteomes" id="UP000318102"/>
    </source>
</evidence>
<dbReference type="PANTHER" id="PTHR43283">
    <property type="entry name" value="BETA-LACTAMASE-RELATED"/>
    <property type="match status" value="1"/>
</dbReference>
<dbReference type="OrthoDB" id="2356735at2"/>
<dbReference type="Gene3D" id="3.40.710.10">
    <property type="entry name" value="DD-peptidase/beta-lactamase superfamily"/>
    <property type="match status" value="1"/>
</dbReference>
<comment type="caution">
    <text evidence="2">The sequence shown here is derived from an EMBL/GenBank/DDBJ whole genome shotgun (WGS) entry which is preliminary data.</text>
</comment>
<dbReference type="SUPFAM" id="SSF56601">
    <property type="entry name" value="beta-lactamase/transpeptidase-like"/>
    <property type="match status" value="1"/>
</dbReference>
<reference evidence="2 3" key="1">
    <citation type="submission" date="2019-07" db="EMBL/GenBank/DDBJ databases">
        <authorList>
            <person name="Kim J."/>
        </authorList>
    </citation>
    <scope>NUCLEOTIDE SEQUENCE [LARGE SCALE GENOMIC DNA]</scope>
    <source>
        <strain evidence="2 3">N4</strain>
    </source>
</reference>
<evidence type="ECO:0000313" key="2">
    <source>
        <dbReference type="EMBL" id="TVX91648.1"/>
    </source>
</evidence>
<dbReference type="AlphaFoldDB" id="A0A559IVI6"/>
<gene>
    <name evidence="2" type="ORF">FPZ44_00390</name>
</gene>
<protein>
    <submittedName>
        <fullName evidence="2">Beta-lactamase family protein</fullName>
    </submittedName>
</protein>
<sequence>MPFTREISNQFDPVIEHVHQTYLANHCSGAAVMVIHQDNVVAETYWGHQSNVEDARTIQEDTQFHVASVRKTYIGFAAAYAVYHGYISSLDDLVTHYISDLDDDVFKETTIRHLVTHTHGLTDDGLGRDFESGTSWSYRIIGIELLCRIIYEKTGLTVAQILAKEVFEPLGFKETGWYAAPQDNFVEVMRDPNNPHWNTFDTTDGDKMNMYVSARELAYWGYLHLKQGNACGRQVVPQGIIELATTLQSPTFNDKDLPQNGFLWFVKDLPAKRSEIGDLVPKGSYQILGYSNVALLVIPEYDTVVVRMFNSWGSAPGYEYLPDIKGFGDCVMDCLK</sequence>
<keyword evidence="3" id="KW-1185">Reference proteome</keyword>
<organism evidence="2 3">
    <name type="scientific">Paenibacillus agilis</name>
    <dbReference type="NCBI Taxonomy" id="3020863"/>
    <lineage>
        <taxon>Bacteria</taxon>
        <taxon>Bacillati</taxon>
        <taxon>Bacillota</taxon>
        <taxon>Bacilli</taxon>
        <taxon>Bacillales</taxon>
        <taxon>Paenibacillaceae</taxon>
        <taxon>Paenibacillus</taxon>
    </lineage>
</organism>
<dbReference type="EMBL" id="VNJK01000001">
    <property type="protein sequence ID" value="TVX91648.1"/>
    <property type="molecule type" value="Genomic_DNA"/>
</dbReference>
<accession>A0A559IVI6</accession>